<dbReference type="Proteomes" id="UP000766486">
    <property type="component" value="Unassembled WGS sequence"/>
</dbReference>
<dbReference type="InterPro" id="IPR006710">
    <property type="entry name" value="Glyco_hydro_43"/>
</dbReference>
<keyword evidence="2 4" id="KW-0378">Hydrolase</keyword>
<evidence type="ECO:0000256" key="3">
    <source>
        <dbReference type="ARBA" id="ARBA00023295"/>
    </source>
</evidence>
<evidence type="ECO:0000313" key="8">
    <source>
        <dbReference type="Proteomes" id="UP000766486"/>
    </source>
</evidence>
<dbReference type="PANTHER" id="PTHR42812">
    <property type="entry name" value="BETA-XYLOSIDASE"/>
    <property type="match status" value="1"/>
</dbReference>
<evidence type="ECO:0000256" key="4">
    <source>
        <dbReference type="RuleBase" id="RU361187"/>
    </source>
</evidence>
<dbReference type="InterPro" id="IPR023296">
    <property type="entry name" value="Glyco_hydro_beta-prop_sf"/>
</dbReference>
<feature type="signal peptide" evidence="5">
    <location>
        <begin position="1"/>
        <end position="22"/>
    </location>
</feature>
<accession>A0ABY6UYJ4</accession>
<evidence type="ECO:0000256" key="2">
    <source>
        <dbReference type="ARBA" id="ARBA00022801"/>
    </source>
</evidence>
<dbReference type="Gene3D" id="2.115.10.20">
    <property type="entry name" value="Glycosyl hydrolase domain, family 43"/>
    <property type="match status" value="1"/>
</dbReference>
<dbReference type="InterPro" id="IPR013320">
    <property type="entry name" value="ConA-like_dom_sf"/>
</dbReference>
<feature type="domain" description="Beta-xylosidase C-terminal Concanavalin A-like" evidence="6">
    <location>
        <begin position="346"/>
        <end position="533"/>
    </location>
</feature>
<evidence type="ECO:0000313" key="7">
    <source>
        <dbReference type="EMBL" id="VUC35198.1"/>
    </source>
</evidence>
<dbReference type="InterPro" id="IPR051795">
    <property type="entry name" value="Glycosyl_Hydrlase_43"/>
</dbReference>
<dbReference type="CDD" id="cd18617">
    <property type="entry name" value="GH43_XynB-like"/>
    <property type="match status" value="1"/>
</dbReference>
<dbReference type="SUPFAM" id="SSF49899">
    <property type="entry name" value="Concanavalin A-like lectins/glucanases"/>
    <property type="match status" value="1"/>
</dbReference>
<protein>
    <recommendedName>
        <fullName evidence="6">Beta-xylosidase C-terminal Concanavalin A-like domain-containing protein</fullName>
    </recommendedName>
</protein>
<dbReference type="Gene3D" id="2.60.120.200">
    <property type="match status" value="1"/>
</dbReference>
<keyword evidence="8" id="KW-1185">Reference proteome</keyword>
<reference evidence="7 8" key="1">
    <citation type="submission" date="2019-06" db="EMBL/GenBank/DDBJ databases">
        <authorList>
            <person name="Broberg M."/>
        </authorList>
    </citation>
    <scope>NUCLEOTIDE SEQUENCE [LARGE SCALE GENOMIC DNA]</scope>
</reference>
<keyword evidence="3 4" id="KW-0326">Glycosidase</keyword>
<dbReference type="EMBL" id="CABFNS010000905">
    <property type="protein sequence ID" value="VUC35198.1"/>
    <property type="molecule type" value="Genomic_DNA"/>
</dbReference>
<evidence type="ECO:0000256" key="5">
    <source>
        <dbReference type="SAM" id="SignalP"/>
    </source>
</evidence>
<dbReference type="Pfam" id="PF17851">
    <property type="entry name" value="GH43_C2"/>
    <property type="match status" value="1"/>
</dbReference>
<name>A0ABY6UYJ4_BIOOC</name>
<evidence type="ECO:0000259" key="6">
    <source>
        <dbReference type="Pfam" id="PF17851"/>
    </source>
</evidence>
<sequence>MILISTPSTKIILLLLASVGQAIWNPILPGFNPDPAIVRHDRDYFIACSSFEYYPGIPIYHSNDLGTWTLYSHAATRPEQLQLYGVPTTAGAWAPSLAYFEGKYWLSAMTRWTYDPVAKVWPRVWFISSTDMVHWSDPTWAEPWGIDPELFNDPVTGKTYLNLMAPNNNIDKIWGIYGCELSLQSGKCIGPYVSTWNGTLPGTTGRPEGPKTTYKDGYYYMIIAEGGTDEQHRVTVSRSKHPLGPYQAGPHNPLLFNGQWGFSNLTVQSTGHATLIETADGEWYASYLARRNVNGSSPLGRETFLAKVEWVDGWPSINHDGEPVLLSDQVPPVLEGQRQVPEPWVDDFSRPTLRPEWYQLRTPYTKNYEILNDGLFLHPNVFNLDDRDVPAALLKKQTSLNMSFSAELLGFKGELGPRNKVGISAYLSEFQHQDIGLGGCINATGMCLYAETRMNNTVDHWQTPLNSTEDIESGLTLHIRATPLAYQLGYTLQGEEKPTYVKEVSSKWQAFAPSDWLVFTGNMFALFATGEGQPWPYTAPTVGFARVKETYFEEDIADYDRW</sequence>
<dbReference type="Pfam" id="PF04616">
    <property type="entry name" value="Glyco_hydro_43"/>
    <property type="match status" value="1"/>
</dbReference>
<dbReference type="PANTHER" id="PTHR42812:SF16">
    <property type="entry name" value="HYDROLASE, PUTATIVE (AFU_ORTHOLOGUE AFUA_7G06110)-RELATED"/>
    <property type="match status" value="1"/>
</dbReference>
<organism evidence="7 8">
    <name type="scientific">Bionectria ochroleuca</name>
    <name type="common">Gliocladium roseum</name>
    <dbReference type="NCBI Taxonomy" id="29856"/>
    <lineage>
        <taxon>Eukaryota</taxon>
        <taxon>Fungi</taxon>
        <taxon>Dikarya</taxon>
        <taxon>Ascomycota</taxon>
        <taxon>Pezizomycotina</taxon>
        <taxon>Sordariomycetes</taxon>
        <taxon>Hypocreomycetidae</taxon>
        <taxon>Hypocreales</taxon>
        <taxon>Bionectriaceae</taxon>
        <taxon>Clonostachys</taxon>
    </lineage>
</organism>
<comment type="similarity">
    <text evidence="1 4">Belongs to the glycosyl hydrolase 43 family.</text>
</comment>
<dbReference type="InterPro" id="IPR041542">
    <property type="entry name" value="GH43_C2"/>
</dbReference>
<feature type="chain" id="PRO_5045307453" description="Beta-xylosidase C-terminal Concanavalin A-like domain-containing protein" evidence="5">
    <location>
        <begin position="23"/>
        <end position="562"/>
    </location>
</feature>
<evidence type="ECO:0000256" key="1">
    <source>
        <dbReference type="ARBA" id="ARBA00009865"/>
    </source>
</evidence>
<comment type="caution">
    <text evidence="7">The sequence shown here is derived from an EMBL/GenBank/DDBJ whole genome shotgun (WGS) entry which is preliminary data.</text>
</comment>
<dbReference type="SUPFAM" id="SSF75005">
    <property type="entry name" value="Arabinanase/levansucrase/invertase"/>
    <property type="match status" value="1"/>
</dbReference>
<gene>
    <name evidence="7" type="ORF">CLO192961_LOCUS407749</name>
</gene>
<keyword evidence="5" id="KW-0732">Signal</keyword>
<proteinExistence type="inferred from homology"/>